<dbReference type="Proteomes" id="UP000252519">
    <property type="component" value="Unassembled WGS sequence"/>
</dbReference>
<protein>
    <submittedName>
        <fullName evidence="2">Uncharacterized protein</fullName>
    </submittedName>
</protein>
<feature type="non-terminal residue" evidence="2">
    <location>
        <position position="111"/>
    </location>
</feature>
<sequence length="111" mass="12434">MRNMTSNTDTIKQECSSSEQTSEKVNEAADAQSKRVVTGREIVAQYLKGDAIALVTYRKICNALEILPNWEPEAKIQFLEQFLSVSDILDHRCADLVSCLAVSIFSLFFSI</sequence>
<name>A0A368GXL1_ANCCA</name>
<comment type="caution">
    <text evidence="2">The sequence shown here is derived from an EMBL/GenBank/DDBJ whole genome shotgun (WGS) entry which is preliminary data.</text>
</comment>
<reference evidence="2 3" key="1">
    <citation type="submission" date="2014-10" db="EMBL/GenBank/DDBJ databases">
        <title>Draft genome of the hookworm Ancylostoma caninum.</title>
        <authorList>
            <person name="Mitreva M."/>
        </authorList>
    </citation>
    <scope>NUCLEOTIDE SEQUENCE [LARGE SCALE GENOMIC DNA]</scope>
    <source>
        <strain evidence="2 3">Baltimore</strain>
    </source>
</reference>
<accession>A0A368GXL1</accession>
<keyword evidence="3" id="KW-1185">Reference proteome</keyword>
<dbReference type="EMBL" id="JOJR01000057">
    <property type="protein sequence ID" value="RCN47750.1"/>
    <property type="molecule type" value="Genomic_DNA"/>
</dbReference>
<dbReference type="AlphaFoldDB" id="A0A368GXL1"/>
<evidence type="ECO:0000313" key="3">
    <source>
        <dbReference type="Proteomes" id="UP000252519"/>
    </source>
</evidence>
<proteinExistence type="predicted"/>
<dbReference type="STRING" id="29170.A0A368GXL1"/>
<gene>
    <name evidence="2" type="ORF">ANCCAN_06214</name>
</gene>
<evidence type="ECO:0000313" key="2">
    <source>
        <dbReference type="EMBL" id="RCN47750.1"/>
    </source>
</evidence>
<dbReference type="OrthoDB" id="26970at2759"/>
<feature type="region of interest" description="Disordered" evidence="1">
    <location>
        <begin position="1"/>
        <end position="30"/>
    </location>
</feature>
<evidence type="ECO:0000256" key="1">
    <source>
        <dbReference type="SAM" id="MobiDB-lite"/>
    </source>
</evidence>
<feature type="compositionally biased region" description="Polar residues" evidence="1">
    <location>
        <begin position="1"/>
        <end position="20"/>
    </location>
</feature>
<organism evidence="2 3">
    <name type="scientific">Ancylostoma caninum</name>
    <name type="common">Dog hookworm</name>
    <dbReference type="NCBI Taxonomy" id="29170"/>
    <lineage>
        <taxon>Eukaryota</taxon>
        <taxon>Metazoa</taxon>
        <taxon>Ecdysozoa</taxon>
        <taxon>Nematoda</taxon>
        <taxon>Chromadorea</taxon>
        <taxon>Rhabditida</taxon>
        <taxon>Rhabditina</taxon>
        <taxon>Rhabditomorpha</taxon>
        <taxon>Strongyloidea</taxon>
        <taxon>Ancylostomatidae</taxon>
        <taxon>Ancylostomatinae</taxon>
        <taxon>Ancylostoma</taxon>
    </lineage>
</organism>